<name>A5DX52_LODEL</name>
<dbReference type="OMA" id="MPQNPDV"/>
<dbReference type="STRING" id="379508.A5DX52"/>
<reference evidence="5 6" key="1">
    <citation type="journal article" date="2009" name="Nature">
        <title>Evolution of pathogenicity and sexual reproduction in eight Candida genomes.</title>
        <authorList>
            <person name="Butler G."/>
            <person name="Rasmussen M.D."/>
            <person name="Lin M.F."/>
            <person name="Santos M.A."/>
            <person name="Sakthikumar S."/>
            <person name="Munro C.A."/>
            <person name="Rheinbay E."/>
            <person name="Grabherr M."/>
            <person name="Forche A."/>
            <person name="Reedy J.L."/>
            <person name="Agrafioti I."/>
            <person name="Arnaud M.B."/>
            <person name="Bates S."/>
            <person name="Brown A.J."/>
            <person name="Brunke S."/>
            <person name="Costanzo M.C."/>
            <person name="Fitzpatrick D.A."/>
            <person name="de Groot P.W."/>
            <person name="Harris D."/>
            <person name="Hoyer L.L."/>
            <person name="Hube B."/>
            <person name="Klis F.M."/>
            <person name="Kodira C."/>
            <person name="Lennard N."/>
            <person name="Logue M.E."/>
            <person name="Martin R."/>
            <person name="Neiman A.M."/>
            <person name="Nikolaou E."/>
            <person name="Quail M.A."/>
            <person name="Quinn J."/>
            <person name="Santos M.C."/>
            <person name="Schmitzberger F.F."/>
            <person name="Sherlock G."/>
            <person name="Shah P."/>
            <person name="Silverstein K.A."/>
            <person name="Skrzypek M.S."/>
            <person name="Soll D."/>
            <person name="Staggs R."/>
            <person name="Stansfield I."/>
            <person name="Stumpf M.P."/>
            <person name="Sudbery P.E."/>
            <person name="Srikantha T."/>
            <person name="Zeng Q."/>
            <person name="Berman J."/>
            <person name="Berriman M."/>
            <person name="Heitman J."/>
            <person name="Gow N.A."/>
            <person name="Lorenz M.C."/>
            <person name="Birren B.W."/>
            <person name="Kellis M."/>
            <person name="Cuomo C.A."/>
        </authorList>
    </citation>
    <scope>NUCLEOTIDE SEQUENCE [LARGE SCALE GENOMIC DNA]</scope>
    <source>
        <strain evidence="6">ATCC 11503 / BCRC 21390 / CBS 2605 / JCM 1781 / NBRC 1676 / NRRL YB-4239</strain>
    </source>
</reference>
<keyword evidence="1" id="KW-0853">WD repeat</keyword>
<gene>
    <name evidence="5" type="ORF">LELG_01939</name>
</gene>
<dbReference type="InterPro" id="IPR050459">
    <property type="entry name" value="WD_repeat_RBAP46/RBAP48/MSI1"/>
</dbReference>
<evidence type="ECO:0000256" key="3">
    <source>
        <dbReference type="ARBA" id="ARBA00022853"/>
    </source>
</evidence>
<dbReference type="InterPro" id="IPR022052">
    <property type="entry name" value="Histone-bd_RBBP4-like_N"/>
</dbReference>
<feature type="domain" description="Histone-binding protein RBBP4-like N-terminal" evidence="4">
    <location>
        <begin position="57"/>
        <end position="144"/>
    </location>
</feature>
<accession>A5DX52</accession>
<dbReference type="HOGENOM" id="CLU_020445_3_1_1"/>
<dbReference type="EMBL" id="CH981525">
    <property type="protein sequence ID" value="EDK43760.1"/>
    <property type="molecule type" value="Genomic_DNA"/>
</dbReference>
<evidence type="ECO:0000256" key="1">
    <source>
        <dbReference type="ARBA" id="ARBA00022574"/>
    </source>
</evidence>
<keyword evidence="3" id="KW-0156">Chromatin regulator</keyword>
<dbReference type="InterPro" id="IPR015943">
    <property type="entry name" value="WD40/YVTN_repeat-like_dom_sf"/>
</dbReference>
<organism evidence="5 6">
    <name type="scientific">Lodderomyces elongisporus (strain ATCC 11503 / CBS 2605 / JCM 1781 / NBRC 1676 / NRRL YB-4239)</name>
    <name type="common">Yeast</name>
    <name type="synonym">Saccharomyces elongisporus</name>
    <dbReference type="NCBI Taxonomy" id="379508"/>
    <lineage>
        <taxon>Eukaryota</taxon>
        <taxon>Fungi</taxon>
        <taxon>Dikarya</taxon>
        <taxon>Ascomycota</taxon>
        <taxon>Saccharomycotina</taxon>
        <taxon>Pichiomycetes</taxon>
        <taxon>Debaryomycetaceae</taxon>
        <taxon>Candida/Lodderomyces clade</taxon>
        <taxon>Lodderomyces</taxon>
    </lineage>
</organism>
<dbReference type="GO" id="GO:0006325">
    <property type="term" value="P:chromatin organization"/>
    <property type="evidence" value="ECO:0007669"/>
    <property type="project" value="UniProtKB-KW"/>
</dbReference>
<dbReference type="InterPro" id="IPR001680">
    <property type="entry name" value="WD40_rpt"/>
</dbReference>
<evidence type="ECO:0000313" key="6">
    <source>
        <dbReference type="Proteomes" id="UP000001996"/>
    </source>
</evidence>
<dbReference type="Pfam" id="PF12265">
    <property type="entry name" value="CAF1C_H4-bd"/>
    <property type="match status" value="1"/>
</dbReference>
<dbReference type="FunCoup" id="A5DX52">
    <property type="interactions" value="76"/>
</dbReference>
<dbReference type="eggNOG" id="KOG0264">
    <property type="taxonomic scope" value="Eukaryota"/>
</dbReference>
<keyword evidence="6" id="KW-1185">Reference proteome</keyword>
<proteinExistence type="predicted"/>
<dbReference type="KEGG" id="lel:PVL30_001912"/>
<evidence type="ECO:0000259" key="4">
    <source>
        <dbReference type="Pfam" id="PF12265"/>
    </source>
</evidence>
<dbReference type="AlphaFoldDB" id="A5DX52"/>
<evidence type="ECO:0000256" key="2">
    <source>
        <dbReference type="ARBA" id="ARBA00022737"/>
    </source>
</evidence>
<protein>
    <recommendedName>
        <fullName evidence="4">Histone-binding protein RBBP4-like N-terminal domain-containing protein</fullName>
    </recommendedName>
</protein>
<dbReference type="SMART" id="SM00320">
    <property type="entry name" value="WD40"/>
    <property type="match status" value="6"/>
</dbReference>
<dbReference type="Gene3D" id="2.130.10.10">
    <property type="entry name" value="YVTN repeat-like/Quinoprotein amine dehydrogenase"/>
    <property type="match status" value="1"/>
</dbReference>
<keyword evidence="2" id="KW-0677">Repeat</keyword>
<dbReference type="InParanoid" id="A5DX52"/>
<dbReference type="OrthoDB" id="427795at2759"/>
<dbReference type="InterPro" id="IPR036322">
    <property type="entry name" value="WD40_repeat_dom_sf"/>
</dbReference>
<dbReference type="SUPFAM" id="SSF50978">
    <property type="entry name" value="WD40 repeat-like"/>
    <property type="match status" value="1"/>
</dbReference>
<dbReference type="Pfam" id="PF00400">
    <property type="entry name" value="WD40"/>
    <property type="match status" value="2"/>
</dbReference>
<dbReference type="Proteomes" id="UP000001996">
    <property type="component" value="Unassembled WGS sequence"/>
</dbReference>
<evidence type="ECO:0000313" key="5">
    <source>
        <dbReference type="EMBL" id="EDK43760.1"/>
    </source>
</evidence>
<dbReference type="GeneID" id="5233685"/>
<sequence>MDEIETKSEIKPPVTDSKAENLLTAEIASDSAPVGETELGTGAPVEESLIDELTEKKYRIWKKNAPFLYDYLSTNSLLWPSLTIQFFPDITHKSSVINYEQNENPNDEKNDETSESDVILQRLLHGTFTMGQSPVDSISILQVPTYTNLNKKIVINKLDYNQEKEEFELNLSQSSSSNMKPKVLQKINQYGDVNKLKYMPQKPNVIASANNYGDLIIFERTRHKSFQKLIVDDTQVNKVQIRLVNDQVPTEQKVEIYAMDWNKNMEGLLVSANMNGIINLHDVTKYNKLSNSLKQERYWQHGSGVNDIEWVPTHDSLFGVTDEAGNLSIYDTRELLQKPKIQASFGTSLNSISINPNFPSIIAVGDSKGVIHIRNLQNLNEPLYELKDVHQGAITQLKWHPKFAQVLASSSTDSLVKIHDLSILENGKGLDTSVELNVDTNHKRSATIFQHLGHMLGVNDFDWSFADDWMIASVADDNSLHIWKPPLQVVESVNP</sequence>
<dbReference type="PANTHER" id="PTHR22850">
    <property type="entry name" value="WD40 REPEAT FAMILY"/>
    <property type="match status" value="1"/>
</dbReference>